<comment type="cofactor">
    <cofactor evidence="1">
        <name>Mg(2+)</name>
        <dbReference type="ChEBI" id="CHEBI:18420"/>
    </cofactor>
</comment>
<evidence type="ECO:0000256" key="11">
    <source>
        <dbReference type="ARBA" id="ARBA00042436"/>
    </source>
</evidence>
<dbReference type="EC" id="2.5.1.59" evidence="3"/>
<dbReference type="GO" id="GO:0005965">
    <property type="term" value="C:protein farnesyltransferase complex"/>
    <property type="evidence" value="ECO:0007669"/>
    <property type="project" value="TreeGrafter"/>
</dbReference>
<accession>F0W510</accession>
<evidence type="ECO:0000256" key="5">
    <source>
        <dbReference type="ARBA" id="ARBA00022602"/>
    </source>
</evidence>
<gene>
    <name evidence="14" type="primary">AlNc14C19G1981</name>
    <name evidence="14" type="ORF">ALNC14_023440</name>
</gene>
<dbReference type="EC" id="2.5.1.58" evidence="4"/>
<dbReference type="InterPro" id="IPR002088">
    <property type="entry name" value="Prenyl_trans_a"/>
</dbReference>
<keyword evidence="7" id="KW-0677">Repeat</keyword>
<dbReference type="HOGENOM" id="CLU_026582_1_1_1"/>
<reference evidence="14" key="1">
    <citation type="journal article" date="2011" name="PLoS Biol.">
        <title>Gene gain and loss during evolution of obligate parasitism in the white rust pathogen of Arabidopsis thaliana.</title>
        <authorList>
            <person name="Kemen E."/>
            <person name="Gardiner A."/>
            <person name="Schultz-Larsen T."/>
            <person name="Kemen A.C."/>
            <person name="Balmuth A.L."/>
            <person name="Robert-Seilaniantz A."/>
            <person name="Bailey K."/>
            <person name="Holub E."/>
            <person name="Studholme D.J."/>
            <person name="Maclean D."/>
            <person name="Jones J.D."/>
        </authorList>
    </citation>
    <scope>NUCLEOTIDE SEQUENCE</scope>
</reference>
<sequence length="313" mass="37378">MIYASNPEWIDIEKIPQEDGPDPVVPIAYSAKFRDVMDCFRGVLRVNEHSLRTLALTEDVINANPANYTAWYFRRQILDTLSLSLYKELEITEQMAIEHPKNYQVWHHRREICSKLGDGSLETKFCSNALQYDHKNYHAWAHRQWAVKKFQLWNEELEYIERMLEEDVRNNSAWNHRWFIVQNNDNVAMTLDNDSILQREMNFAFEKLEKARRNESCWNYLRGLHEFTCSQMVDTRSCDLAQILREKCLEILKQDAENIYSCALLVDLYENEKTKPSLEVAKKLMESLMNELDIVRRPYWQFRVQLVEEQLEL</sequence>
<dbReference type="PANTHER" id="PTHR11129:SF1">
    <property type="entry name" value="PROTEIN FARNESYLTRANSFERASE_GERANYLGERANYLTRANSFERASE TYPE-1 SUBUNIT ALPHA"/>
    <property type="match status" value="1"/>
</dbReference>
<comment type="similarity">
    <text evidence="2">Belongs to the protein prenyltransferase subunit alpha family.</text>
</comment>
<evidence type="ECO:0000256" key="6">
    <source>
        <dbReference type="ARBA" id="ARBA00022679"/>
    </source>
</evidence>
<dbReference type="AlphaFoldDB" id="F0W510"/>
<evidence type="ECO:0000256" key="2">
    <source>
        <dbReference type="ARBA" id="ARBA00006734"/>
    </source>
</evidence>
<evidence type="ECO:0000256" key="1">
    <source>
        <dbReference type="ARBA" id="ARBA00001946"/>
    </source>
</evidence>
<dbReference type="GO" id="GO:0004660">
    <property type="term" value="F:protein farnesyltransferase activity"/>
    <property type="evidence" value="ECO:0007669"/>
    <property type="project" value="UniProtKB-EC"/>
</dbReference>
<organism evidence="14">
    <name type="scientific">Albugo laibachii Nc14</name>
    <dbReference type="NCBI Taxonomy" id="890382"/>
    <lineage>
        <taxon>Eukaryota</taxon>
        <taxon>Sar</taxon>
        <taxon>Stramenopiles</taxon>
        <taxon>Oomycota</taxon>
        <taxon>Peronosporomycetes</taxon>
        <taxon>Albuginales</taxon>
        <taxon>Albuginaceae</taxon>
        <taxon>Albugo</taxon>
    </lineage>
</organism>
<keyword evidence="5" id="KW-0637">Prenyltransferase</keyword>
<evidence type="ECO:0000256" key="4">
    <source>
        <dbReference type="ARBA" id="ARBA00012702"/>
    </source>
</evidence>
<dbReference type="Gene3D" id="1.25.40.120">
    <property type="entry name" value="Protein prenylyltransferase"/>
    <property type="match status" value="1"/>
</dbReference>
<dbReference type="GO" id="GO:0005953">
    <property type="term" value="C:CAAX-protein geranylgeranyltransferase complex"/>
    <property type="evidence" value="ECO:0007669"/>
    <property type="project" value="TreeGrafter"/>
</dbReference>
<dbReference type="EMBL" id="FR824064">
    <property type="protein sequence ID" value="CCA16201.1"/>
    <property type="molecule type" value="Genomic_DNA"/>
</dbReference>
<dbReference type="SUPFAM" id="SSF48439">
    <property type="entry name" value="Protein prenylyltransferase"/>
    <property type="match status" value="1"/>
</dbReference>
<dbReference type="PANTHER" id="PTHR11129">
    <property type="entry name" value="PROTEIN FARNESYLTRANSFERASE ALPHA SUBUNIT/RAB GERANYLGERANYL TRANSFERASE ALPHA SUBUNIT"/>
    <property type="match status" value="1"/>
</dbReference>
<evidence type="ECO:0000256" key="13">
    <source>
        <dbReference type="ARBA" id="ARBA00043219"/>
    </source>
</evidence>
<evidence type="ECO:0000256" key="3">
    <source>
        <dbReference type="ARBA" id="ARBA00012700"/>
    </source>
</evidence>
<proteinExistence type="inferred from homology"/>
<keyword evidence="8" id="KW-0460">Magnesium</keyword>
<evidence type="ECO:0000313" key="14">
    <source>
        <dbReference type="EMBL" id="CCA16201.1"/>
    </source>
</evidence>
<protein>
    <recommendedName>
        <fullName evidence="9">Protein farnesyltransferase/geranylgeranyltransferase type-1 subunit alpha</fullName>
        <ecNumber evidence="4">2.5.1.58</ecNumber>
        <ecNumber evidence="3">2.5.1.59</ecNumber>
    </recommendedName>
    <alternativeName>
        <fullName evidence="12">CAAX farnesyltransferase subunit alpha</fullName>
    </alternativeName>
    <alternativeName>
        <fullName evidence="11">FTase-alpha</fullName>
    </alternativeName>
    <alternativeName>
        <fullName evidence="10">Ras proteins prenyltransferase subunit alpha</fullName>
    </alternativeName>
    <alternativeName>
        <fullName evidence="13">Type I protein geranyl-geranyltransferase subunit alpha</fullName>
    </alternativeName>
</protein>
<evidence type="ECO:0000256" key="10">
    <source>
        <dbReference type="ARBA" id="ARBA00041392"/>
    </source>
</evidence>
<keyword evidence="6 14" id="KW-0808">Transferase</keyword>
<dbReference type="GO" id="GO:0004662">
    <property type="term" value="F:CAAX-protein geranylgeranyltransferase activity"/>
    <property type="evidence" value="ECO:0007669"/>
    <property type="project" value="UniProtKB-EC"/>
</dbReference>
<evidence type="ECO:0000256" key="7">
    <source>
        <dbReference type="ARBA" id="ARBA00022737"/>
    </source>
</evidence>
<name>F0W510_9STRA</name>
<evidence type="ECO:0000256" key="12">
    <source>
        <dbReference type="ARBA" id="ARBA00043086"/>
    </source>
</evidence>
<reference evidence="14" key="2">
    <citation type="submission" date="2011-02" db="EMBL/GenBank/DDBJ databases">
        <authorList>
            <person name="MacLean D."/>
        </authorList>
    </citation>
    <scope>NUCLEOTIDE SEQUENCE</scope>
</reference>
<evidence type="ECO:0000256" key="8">
    <source>
        <dbReference type="ARBA" id="ARBA00022842"/>
    </source>
</evidence>
<dbReference type="PROSITE" id="PS51147">
    <property type="entry name" value="PFTA"/>
    <property type="match status" value="4"/>
</dbReference>
<evidence type="ECO:0000256" key="9">
    <source>
        <dbReference type="ARBA" id="ARBA00040965"/>
    </source>
</evidence>
<dbReference type="Pfam" id="PF01239">
    <property type="entry name" value="PPTA"/>
    <property type="match status" value="5"/>
</dbReference>